<feature type="region of interest" description="Disordered" evidence="4">
    <location>
        <begin position="68"/>
        <end position="91"/>
    </location>
</feature>
<dbReference type="Proteomes" id="UP000092460">
    <property type="component" value="Unassembled WGS sequence"/>
</dbReference>
<dbReference type="GO" id="GO:0004307">
    <property type="term" value="F:ethanolaminephosphotransferase activity"/>
    <property type="evidence" value="ECO:0007669"/>
    <property type="project" value="TreeGrafter"/>
</dbReference>
<keyword evidence="3 5" id="KW-0472">Membrane</keyword>
<feature type="compositionally biased region" description="Polar residues" evidence="4">
    <location>
        <begin position="68"/>
        <end position="78"/>
    </location>
</feature>
<dbReference type="PANTHER" id="PTHR10414">
    <property type="entry name" value="ETHANOLAMINEPHOSPHOTRANSFERASE"/>
    <property type="match status" value="1"/>
</dbReference>
<dbReference type="GO" id="GO:0005794">
    <property type="term" value="C:Golgi apparatus"/>
    <property type="evidence" value="ECO:0007669"/>
    <property type="project" value="TreeGrafter"/>
</dbReference>
<accession>A0A1B0C0E3</accession>
<organism evidence="6 7">
    <name type="scientific">Glossina palpalis gambiensis</name>
    <dbReference type="NCBI Taxonomy" id="67801"/>
    <lineage>
        <taxon>Eukaryota</taxon>
        <taxon>Metazoa</taxon>
        <taxon>Ecdysozoa</taxon>
        <taxon>Arthropoda</taxon>
        <taxon>Hexapoda</taxon>
        <taxon>Insecta</taxon>
        <taxon>Pterygota</taxon>
        <taxon>Neoptera</taxon>
        <taxon>Endopterygota</taxon>
        <taxon>Diptera</taxon>
        <taxon>Brachycera</taxon>
        <taxon>Muscomorpha</taxon>
        <taxon>Hippoboscoidea</taxon>
        <taxon>Glossinidae</taxon>
        <taxon>Glossina</taxon>
    </lineage>
</organism>
<evidence type="ECO:0000256" key="4">
    <source>
        <dbReference type="SAM" id="MobiDB-lite"/>
    </source>
</evidence>
<feature type="transmembrane region" description="Helical" evidence="5">
    <location>
        <begin position="17"/>
        <end position="38"/>
    </location>
</feature>
<dbReference type="GO" id="GO:0006646">
    <property type="term" value="P:phosphatidylethanolamine biosynthetic process"/>
    <property type="evidence" value="ECO:0007669"/>
    <property type="project" value="TreeGrafter"/>
</dbReference>
<keyword evidence="5" id="KW-1133">Transmembrane helix</keyword>
<dbReference type="GO" id="GO:0004142">
    <property type="term" value="F:diacylglycerol cholinephosphotransferase activity"/>
    <property type="evidence" value="ECO:0007669"/>
    <property type="project" value="TreeGrafter"/>
</dbReference>
<sequence>MALGELFDYGCDSVSTVFVALSSAILIGHSSSIAFGLMTAKLTNKLVIAHVTKAEMEYFDWPLLGSTINSSSEKNGTTAHPRASRQTNRKH</sequence>
<comment type="subcellular location">
    <subcellularLocation>
        <location evidence="1">Membrane</location>
    </subcellularLocation>
</comment>
<protein>
    <submittedName>
        <fullName evidence="6">Uncharacterized protein</fullName>
    </submittedName>
</protein>
<dbReference type="VEuPathDB" id="VectorBase:GPPI045855"/>
<name>A0A1B0C0E3_9MUSC</name>
<keyword evidence="5" id="KW-0812">Transmembrane</keyword>
<evidence type="ECO:0000256" key="1">
    <source>
        <dbReference type="ARBA" id="ARBA00004370"/>
    </source>
</evidence>
<reference evidence="6" key="2">
    <citation type="submission" date="2020-05" db="UniProtKB">
        <authorList>
            <consortium name="EnsemblMetazoa"/>
        </authorList>
    </citation>
    <scope>IDENTIFICATION</scope>
    <source>
        <strain evidence="6">IAEA</strain>
    </source>
</reference>
<dbReference type="PANTHER" id="PTHR10414:SF37">
    <property type="entry name" value="BB IN A BOXCAR, ISOFORM C"/>
    <property type="match status" value="1"/>
</dbReference>
<dbReference type="EnsemblMetazoa" id="GPPI045855-RA">
    <property type="protein sequence ID" value="GPPI045855-PA"/>
    <property type="gene ID" value="GPPI045855"/>
</dbReference>
<dbReference type="GO" id="GO:0005789">
    <property type="term" value="C:endoplasmic reticulum membrane"/>
    <property type="evidence" value="ECO:0007669"/>
    <property type="project" value="TreeGrafter"/>
</dbReference>
<evidence type="ECO:0000256" key="3">
    <source>
        <dbReference type="ARBA" id="ARBA00023136"/>
    </source>
</evidence>
<dbReference type="AlphaFoldDB" id="A0A1B0C0E3"/>
<comment type="similarity">
    <text evidence="2">Belongs to the CDP-alcohol phosphatidyltransferase class-I family.</text>
</comment>
<dbReference type="InterPro" id="IPR014472">
    <property type="entry name" value="CHOPT"/>
</dbReference>
<evidence type="ECO:0000313" key="7">
    <source>
        <dbReference type="Proteomes" id="UP000092460"/>
    </source>
</evidence>
<keyword evidence="7" id="KW-1185">Reference proteome</keyword>
<dbReference type="STRING" id="67801.A0A1B0C0E3"/>
<dbReference type="EMBL" id="JXJN01023557">
    <property type="status" value="NOT_ANNOTATED_CDS"/>
    <property type="molecule type" value="Genomic_DNA"/>
</dbReference>
<reference evidence="7" key="1">
    <citation type="submission" date="2015-01" db="EMBL/GenBank/DDBJ databases">
        <authorList>
            <person name="Aksoy S."/>
            <person name="Warren W."/>
            <person name="Wilson R.K."/>
        </authorList>
    </citation>
    <scope>NUCLEOTIDE SEQUENCE [LARGE SCALE GENOMIC DNA]</scope>
    <source>
        <strain evidence="7">IAEA</strain>
    </source>
</reference>
<evidence type="ECO:0000256" key="2">
    <source>
        <dbReference type="ARBA" id="ARBA00010441"/>
    </source>
</evidence>
<evidence type="ECO:0000256" key="5">
    <source>
        <dbReference type="SAM" id="Phobius"/>
    </source>
</evidence>
<proteinExistence type="inferred from homology"/>
<evidence type="ECO:0000313" key="6">
    <source>
        <dbReference type="EnsemblMetazoa" id="GPPI045855-PA"/>
    </source>
</evidence>